<reference evidence="6 7" key="1">
    <citation type="submission" date="2024-09" db="EMBL/GenBank/DDBJ databases">
        <authorList>
            <person name="Sun Q."/>
            <person name="Mori K."/>
        </authorList>
    </citation>
    <scope>NUCLEOTIDE SEQUENCE [LARGE SCALE GENOMIC DNA]</scope>
    <source>
        <strain evidence="6 7">ATCC 51285</strain>
    </source>
</reference>
<dbReference type="Pfam" id="PF13426">
    <property type="entry name" value="PAS_9"/>
    <property type="match status" value="2"/>
</dbReference>
<dbReference type="InterPro" id="IPR001610">
    <property type="entry name" value="PAC"/>
</dbReference>
<dbReference type="PROSITE" id="PS50883">
    <property type="entry name" value="EAL"/>
    <property type="match status" value="1"/>
</dbReference>
<dbReference type="PROSITE" id="PS50113">
    <property type="entry name" value="PAC"/>
    <property type="match status" value="2"/>
</dbReference>
<dbReference type="InterPro" id="IPR001633">
    <property type="entry name" value="EAL_dom"/>
</dbReference>
<dbReference type="InterPro" id="IPR000700">
    <property type="entry name" value="PAS-assoc_C"/>
</dbReference>
<dbReference type="SMART" id="SM00091">
    <property type="entry name" value="PAS"/>
    <property type="match status" value="2"/>
</dbReference>
<sequence length="1006" mass="113743">MPTTVSLNRLLIILLISTCSLVLITLLLINFWQYSLQRQETLQTQLRTAEGSITHMLESLDVSMRALSDQLLPALDARAHTEALERRLQQSTAYTPHIRQLVLSQNQRILASSLGDSDRGQLLDFNALGIPEPNSSAVNPRRIRLDIGPLINSRYLPLAEADAGPQPRYLIPLLYPLGQAPKQGNLQLILALSAESLQDLIREAGLSSEQVGLFTLSHQYSLLPGFTTTDDERLNRWHQWRQQLLLSGAEEQRFSQQTLGLPSSFAQLRLSPRAPLVLIAEESLSDHLRSWLAETWVLLLILSLLILATVILAVFFALDIKQRLAVQQQLRLLNRALDQSPNAVVITDRQRRIVYINQAFSELFGYAPTEVLGHSPSLLKSEQTPAQTFHDLDEHLHKGETWHGEFVNRRREGELLSIACSISTLTTDGEASHHIGVMQDISAQKRAEQEIRIAAKAFDIQEGLMITDAAQRILRVNQTFTSITGYRQQDVEGYTPAILKSGRHDASFYLAMQESLNSTGFWEGEIWNRKKNGEIYPEWLMIRSVTDEQGAVLNYIGSFTDITQRKAQEARIHQLAFYDPLTHLPNRRLLSERLQHALQRRNRRPQYGALILLDLDHFKLINDTQGHDKGDALLGQMAQRLSHCVRREDTVARMGGDEFVVLLEELSDHPDQAWLQVQKVAMKILVQGRTPFTLGENEFRISASLGVCLFNSSEHSADELIKQADIALYEAKHAGRDRYCLFSTPMQEKLAADTELERALHLALQDHQLSLHVQPQYNGARRLIGAEVLLRWPERSDVSTSHFIALAEHSDLILQIDAWVLEYSCQLLKQWQADLPSGFQLSINVSTRQFMQPDFAERVDKLLQRYQLAPALLRLEITENLLISDLQQAQQIMHALCQLGVELDLDDFGTGFSSLAYLKRLPLKHLKIDRSFVQDLPQDSASVAIARASIQLANNLGMQALAEGVENQAQFELLQQLGCHGYQGYWLARPMPPAAFLRLLRDSRSG</sequence>
<dbReference type="NCBIfam" id="TIGR00229">
    <property type="entry name" value="sensory_box"/>
    <property type="match status" value="2"/>
</dbReference>
<dbReference type="InterPro" id="IPR000014">
    <property type="entry name" value="PAS"/>
</dbReference>
<evidence type="ECO:0000259" key="4">
    <source>
        <dbReference type="PROSITE" id="PS50883"/>
    </source>
</evidence>
<keyword evidence="1" id="KW-0812">Transmembrane</keyword>
<dbReference type="Gene3D" id="3.20.20.450">
    <property type="entry name" value="EAL domain"/>
    <property type="match status" value="1"/>
</dbReference>
<dbReference type="RefSeq" id="WP_051527549.1">
    <property type="nucleotide sequence ID" value="NZ_JBHLZN010000003.1"/>
</dbReference>
<dbReference type="PROSITE" id="PS50887">
    <property type="entry name" value="GGDEF"/>
    <property type="match status" value="1"/>
</dbReference>
<feature type="transmembrane region" description="Helical" evidence="1">
    <location>
        <begin position="12"/>
        <end position="32"/>
    </location>
</feature>
<organism evidence="6 7">
    <name type="scientific">Balneatrix alpica</name>
    <dbReference type="NCBI Taxonomy" id="75684"/>
    <lineage>
        <taxon>Bacteria</taxon>
        <taxon>Pseudomonadati</taxon>
        <taxon>Pseudomonadota</taxon>
        <taxon>Gammaproteobacteria</taxon>
        <taxon>Oceanospirillales</taxon>
        <taxon>Balneatrichaceae</taxon>
        <taxon>Balneatrix</taxon>
    </lineage>
</organism>
<feature type="domain" description="PAC" evidence="3">
    <location>
        <begin position="400"/>
        <end position="453"/>
    </location>
</feature>
<dbReference type="InterPro" id="IPR035919">
    <property type="entry name" value="EAL_sf"/>
</dbReference>
<dbReference type="CDD" id="cd00130">
    <property type="entry name" value="PAS"/>
    <property type="match status" value="2"/>
</dbReference>
<feature type="transmembrane region" description="Helical" evidence="1">
    <location>
        <begin position="296"/>
        <end position="318"/>
    </location>
</feature>
<feature type="domain" description="GGDEF" evidence="5">
    <location>
        <begin position="606"/>
        <end position="744"/>
    </location>
</feature>
<dbReference type="Pfam" id="PF00563">
    <property type="entry name" value="EAL"/>
    <property type="match status" value="1"/>
</dbReference>
<dbReference type="SMART" id="SM00267">
    <property type="entry name" value="GGDEF"/>
    <property type="match status" value="1"/>
</dbReference>
<dbReference type="Gene3D" id="3.30.70.270">
    <property type="match status" value="1"/>
</dbReference>
<feature type="domain" description="PAS" evidence="2">
    <location>
        <begin position="329"/>
        <end position="375"/>
    </location>
</feature>
<comment type="caution">
    <text evidence="6">The sequence shown here is derived from an EMBL/GenBank/DDBJ whole genome shotgun (WGS) entry which is preliminary data.</text>
</comment>
<dbReference type="CDD" id="cd01949">
    <property type="entry name" value="GGDEF"/>
    <property type="match status" value="1"/>
</dbReference>
<dbReference type="InterPro" id="IPR029787">
    <property type="entry name" value="Nucleotide_cyclase"/>
</dbReference>
<evidence type="ECO:0000259" key="5">
    <source>
        <dbReference type="PROSITE" id="PS50887"/>
    </source>
</evidence>
<dbReference type="InterPro" id="IPR035965">
    <property type="entry name" value="PAS-like_dom_sf"/>
</dbReference>
<dbReference type="PANTHER" id="PTHR44757">
    <property type="entry name" value="DIGUANYLATE CYCLASE DGCP"/>
    <property type="match status" value="1"/>
</dbReference>
<dbReference type="SUPFAM" id="SSF55785">
    <property type="entry name" value="PYP-like sensor domain (PAS domain)"/>
    <property type="match status" value="2"/>
</dbReference>
<evidence type="ECO:0000313" key="6">
    <source>
        <dbReference type="EMBL" id="MFB9886779.1"/>
    </source>
</evidence>
<dbReference type="NCBIfam" id="TIGR00254">
    <property type="entry name" value="GGDEF"/>
    <property type="match status" value="1"/>
</dbReference>
<keyword evidence="1" id="KW-0472">Membrane</keyword>
<dbReference type="PANTHER" id="PTHR44757:SF2">
    <property type="entry name" value="BIOFILM ARCHITECTURE MAINTENANCE PROTEIN MBAA"/>
    <property type="match status" value="1"/>
</dbReference>
<feature type="domain" description="PAS" evidence="2">
    <location>
        <begin position="447"/>
        <end position="493"/>
    </location>
</feature>
<evidence type="ECO:0000313" key="7">
    <source>
        <dbReference type="Proteomes" id="UP001589628"/>
    </source>
</evidence>
<dbReference type="InterPro" id="IPR000160">
    <property type="entry name" value="GGDEF_dom"/>
</dbReference>
<keyword evidence="7" id="KW-1185">Reference proteome</keyword>
<dbReference type="Proteomes" id="UP001589628">
    <property type="component" value="Unassembled WGS sequence"/>
</dbReference>
<evidence type="ECO:0000259" key="3">
    <source>
        <dbReference type="PROSITE" id="PS50113"/>
    </source>
</evidence>
<feature type="domain" description="EAL" evidence="4">
    <location>
        <begin position="753"/>
        <end position="1004"/>
    </location>
</feature>
<keyword evidence="1" id="KW-1133">Transmembrane helix</keyword>
<dbReference type="InterPro" id="IPR043128">
    <property type="entry name" value="Rev_trsase/Diguanyl_cyclase"/>
</dbReference>
<dbReference type="Gene3D" id="3.30.450.20">
    <property type="entry name" value="PAS domain"/>
    <property type="match status" value="2"/>
</dbReference>
<dbReference type="SMART" id="SM00052">
    <property type="entry name" value="EAL"/>
    <property type="match status" value="1"/>
</dbReference>
<dbReference type="PROSITE" id="PS50112">
    <property type="entry name" value="PAS"/>
    <property type="match status" value="2"/>
</dbReference>
<dbReference type="SUPFAM" id="SSF141868">
    <property type="entry name" value="EAL domain-like"/>
    <property type="match status" value="1"/>
</dbReference>
<evidence type="ECO:0000256" key="1">
    <source>
        <dbReference type="SAM" id="Phobius"/>
    </source>
</evidence>
<dbReference type="SMART" id="SM00086">
    <property type="entry name" value="PAC"/>
    <property type="match status" value="2"/>
</dbReference>
<protein>
    <submittedName>
        <fullName evidence="6">Bifunctional diguanylate cyclase/phosphodiesterase</fullName>
    </submittedName>
</protein>
<dbReference type="SUPFAM" id="SSF55073">
    <property type="entry name" value="Nucleotide cyclase"/>
    <property type="match status" value="1"/>
</dbReference>
<dbReference type="CDD" id="cd01948">
    <property type="entry name" value="EAL"/>
    <property type="match status" value="1"/>
</dbReference>
<dbReference type="EMBL" id="JBHLZN010000003">
    <property type="protein sequence ID" value="MFB9886779.1"/>
    <property type="molecule type" value="Genomic_DNA"/>
</dbReference>
<feature type="domain" description="PAC" evidence="3">
    <location>
        <begin position="522"/>
        <end position="574"/>
    </location>
</feature>
<gene>
    <name evidence="6" type="ORF">ACFFLH_10175</name>
</gene>
<dbReference type="Pfam" id="PF00990">
    <property type="entry name" value="GGDEF"/>
    <property type="match status" value="1"/>
</dbReference>
<dbReference type="InterPro" id="IPR052155">
    <property type="entry name" value="Biofilm_reg_signaling"/>
</dbReference>
<proteinExistence type="predicted"/>
<name>A0ABV5ZBW7_9GAMM</name>
<accession>A0ABV5ZBW7</accession>
<evidence type="ECO:0000259" key="2">
    <source>
        <dbReference type="PROSITE" id="PS50112"/>
    </source>
</evidence>